<proteinExistence type="predicted"/>
<protein>
    <submittedName>
        <fullName evidence="2">Uncharacterized protein</fullName>
    </submittedName>
</protein>
<sequence length="1039" mass="119979">MAHPVLTPRVANAINQLNHLGWRDSNHSVVTWRWRCKEGSTGGPVQDWTLCSVSNDTTYTVYYSDFMVRFYVDSDHPEDTPLGFDHLIEICIPHMIGDPSALPAFLFETFKELQECFGEFANVKRVKLALATPFSSHDRNGMRAAVTAIMEEFMRSHTEVDLDVTIDGSPLDGSNGLLRPIHIPIPWNIQRHIIESIPSYMPDENDDFPAFDHRYYTSTITNQIKVCRTLRSCSLVCRQWAITDKLYTTLSDPQSSHLAQNVRRLSIVYQPPYKKLGEVISRVIGMRLSRPIHHSKEWQVPTKVSWLRGERYRIQEYQRNAEVNTPSILWVANIPNWHRLIKISSPRTTPPFLTPHIANAITHILGREDDYYCVTWRWRYGEGRTGGTGQDWTLSCVTSGGNLKLCLDFRFHMPDSESDQLQDVVLGRDHLIELSIPHVADNNALNLRVSLFQKFRGLQKLLGGFTNLKKINLALMIQKWRSNSRPWMSLFEYEKQELQMRYTAIIAITEEFIRSQMDFDMDFTIDGLPPEELHLLIRSVPTNQLLWPIHTPIPWNIQCHVIQSVSSLVPTDGNNSVLAFDDLTHSNEDTPIRSIQNQIEVGRTLRKFSLVCRQWASVVRELLFVPAWICLLNHQQMDKLYTLLRDHRSSHLSQNVRRLSIVYRPPYKKIGEVIPRIIAMGLSRLEHLDLCTERDGGYPNGYPIFPFHPSLRAQLSQLNQVRVLHLHNLRFTHLAEFRQFVGAFSGIDYLIAIFVEFGKDKLGYNRPIHRTMEWQMPTAVWCDMPESIYRSIEELVPAPILWVANFPNLHKTLSSKTACPTLTPDIANVIMHTMHYFAASAFVKPFITWHWQCERSTGGSRQDWTLISCVSSSPTEIQGQGYFRLRVGSDNPPDTPLGLEHLIELCIPYWVDEPRGLSVSFKLHKRFRELHELFRGFQNVEKVNLALVSYEGYFVPSAVKGYKLEYDPWSQPKKMKRRPLKWYAPILEEFRCSQTDLHLDITINGVPLEELRSVDSESEEPDSYNDDSDDDNSQDTVTS</sequence>
<feature type="compositionally biased region" description="Acidic residues" evidence="1">
    <location>
        <begin position="1016"/>
        <end position="1033"/>
    </location>
</feature>
<comment type="caution">
    <text evidence="2">The sequence shown here is derived from an EMBL/GenBank/DDBJ whole genome shotgun (WGS) entry which is preliminary data.</text>
</comment>
<keyword evidence="3" id="KW-1185">Reference proteome</keyword>
<organism evidence="2 3">
    <name type="scientific">Meripilus lineatus</name>
    <dbReference type="NCBI Taxonomy" id="2056292"/>
    <lineage>
        <taxon>Eukaryota</taxon>
        <taxon>Fungi</taxon>
        <taxon>Dikarya</taxon>
        <taxon>Basidiomycota</taxon>
        <taxon>Agaricomycotina</taxon>
        <taxon>Agaricomycetes</taxon>
        <taxon>Polyporales</taxon>
        <taxon>Meripilaceae</taxon>
        <taxon>Meripilus</taxon>
    </lineage>
</organism>
<evidence type="ECO:0000256" key="1">
    <source>
        <dbReference type="SAM" id="MobiDB-lite"/>
    </source>
</evidence>
<feature type="region of interest" description="Disordered" evidence="1">
    <location>
        <begin position="1010"/>
        <end position="1039"/>
    </location>
</feature>
<dbReference type="Proteomes" id="UP001212997">
    <property type="component" value="Unassembled WGS sequence"/>
</dbReference>
<gene>
    <name evidence="2" type="ORF">NLI96_g6622</name>
</gene>
<name>A0AAD5V2C7_9APHY</name>
<reference evidence="2" key="1">
    <citation type="submission" date="2022-07" db="EMBL/GenBank/DDBJ databases">
        <title>Genome Sequence of Physisporinus lineatus.</title>
        <authorList>
            <person name="Buettner E."/>
        </authorList>
    </citation>
    <scope>NUCLEOTIDE SEQUENCE</scope>
    <source>
        <strain evidence="2">VT162</strain>
    </source>
</reference>
<dbReference type="AlphaFoldDB" id="A0AAD5V2C7"/>
<accession>A0AAD5V2C7</accession>
<dbReference type="EMBL" id="JANAWD010000248">
    <property type="protein sequence ID" value="KAJ3482966.1"/>
    <property type="molecule type" value="Genomic_DNA"/>
</dbReference>
<evidence type="ECO:0000313" key="3">
    <source>
        <dbReference type="Proteomes" id="UP001212997"/>
    </source>
</evidence>
<evidence type="ECO:0000313" key="2">
    <source>
        <dbReference type="EMBL" id="KAJ3482966.1"/>
    </source>
</evidence>